<feature type="signal peptide" evidence="1">
    <location>
        <begin position="1"/>
        <end position="23"/>
    </location>
</feature>
<keyword evidence="3" id="KW-1185">Reference proteome</keyword>
<dbReference type="PIRSF" id="PIRSF010521">
    <property type="entry name" value="DUF922_bac"/>
    <property type="match status" value="1"/>
</dbReference>
<comment type="caution">
    <text evidence="2">The sequence shown here is derived from an EMBL/GenBank/DDBJ whole genome shotgun (WGS) entry which is preliminary data.</text>
</comment>
<dbReference type="InterPro" id="IPR010321">
    <property type="entry name" value="DUF922"/>
</dbReference>
<evidence type="ECO:0000313" key="2">
    <source>
        <dbReference type="EMBL" id="NGO53607.1"/>
    </source>
</evidence>
<dbReference type="AlphaFoldDB" id="A0A6G4WHN6"/>
<organism evidence="2 3">
    <name type="scientific">Allomesorhizobium camelthorni</name>
    <dbReference type="NCBI Taxonomy" id="475069"/>
    <lineage>
        <taxon>Bacteria</taxon>
        <taxon>Pseudomonadati</taxon>
        <taxon>Pseudomonadota</taxon>
        <taxon>Alphaproteobacteria</taxon>
        <taxon>Hyphomicrobiales</taxon>
        <taxon>Phyllobacteriaceae</taxon>
        <taxon>Allomesorhizobium</taxon>
    </lineage>
</organism>
<gene>
    <name evidence="2" type="ORF">G6N73_20980</name>
</gene>
<evidence type="ECO:0000256" key="1">
    <source>
        <dbReference type="SAM" id="SignalP"/>
    </source>
</evidence>
<sequence>MKSTLPLLLLAIALASPPTAALAEWQAVEKVEPYAVAGKSGPELYASIGERGPKAGIGRAIAYTDFKLTWQRKYEPRDGACTLVSARPKLIITYRLPKPAEKLPAATNKLWEKFSAGVRAHEKVHGEFIVDMVKAIEAATVGLSVPDDPECRKIRTEMTKRLSALSLAQRQKSRDFDRVELSNGGAVHQLILNLVNGR</sequence>
<dbReference type="EMBL" id="JAAKZF010000034">
    <property type="protein sequence ID" value="NGO53607.1"/>
    <property type="molecule type" value="Genomic_DNA"/>
</dbReference>
<name>A0A6G4WHN6_9HYPH</name>
<accession>A0A6G4WHN6</accession>
<proteinExistence type="predicted"/>
<keyword evidence="1" id="KW-0732">Signal</keyword>
<dbReference type="Proteomes" id="UP001642900">
    <property type="component" value="Unassembled WGS sequence"/>
</dbReference>
<reference evidence="2 3" key="1">
    <citation type="submission" date="2020-02" db="EMBL/GenBank/DDBJ databases">
        <title>Genome sequence of strain CCNWXJ40-4.</title>
        <authorList>
            <person name="Gao J."/>
            <person name="Sun J."/>
        </authorList>
    </citation>
    <scope>NUCLEOTIDE SEQUENCE [LARGE SCALE GENOMIC DNA]</scope>
    <source>
        <strain evidence="2 3">CCNWXJ 40-4</strain>
    </source>
</reference>
<evidence type="ECO:0000313" key="3">
    <source>
        <dbReference type="Proteomes" id="UP001642900"/>
    </source>
</evidence>
<protein>
    <submittedName>
        <fullName evidence="2">DUF922 domain-containing protein</fullName>
    </submittedName>
</protein>
<dbReference type="Pfam" id="PF06037">
    <property type="entry name" value="DUF922"/>
    <property type="match status" value="1"/>
</dbReference>
<dbReference type="RefSeq" id="WP_165031137.1">
    <property type="nucleotide sequence ID" value="NZ_JAAKZF010000034.1"/>
</dbReference>
<feature type="chain" id="PRO_5026180008" evidence="1">
    <location>
        <begin position="24"/>
        <end position="198"/>
    </location>
</feature>